<feature type="domain" description="Acyl-CoA dehydrogenase 11-like C-terminal" evidence="1">
    <location>
        <begin position="182"/>
        <end position="247"/>
    </location>
</feature>
<evidence type="ECO:0000313" key="3">
    <source>
        <dbReference type="Proteomes" id="UP000507470"/>
    </source>
</evidence>
<dbReference type="InterPro" id="IPR053998">
    <property type="entry name" value="ACDH-11_C"/>
</dbReference>
<gene>
    <name evidence="2" type="ORF">MCOR_39900</name>
</gene>
<protein>
    <recommendedName>
        <fullName evidence="1">Acyl-CoA dehydrogenase 11-like C-terminal domain-containing protein</fullName>
    </recommendedName>
</protein>
<dbReference type="AlphaFoldDB" id="A0A6J8DE82"/>
<reference evidence="2 3" key="1">
    <citation type="submission" date="2020-06" db="EMBL/GenBank/DDBJ databases">
        <authorList>
            <person name="Li R."/>
            <person name="Bekaert M."/>
        </authorList>
    </citation>
    <scope>NUCLEOTIDE SEQUENCE [LARGE SCALE GENOMIC DNA]</scope>
    <source>
        <strain evidence="3">wild</strain>
    </source>
</reference>
<dbReference type="Pfam" id="PF22217">
    <property type="entry name" value="ACDH-11_C"/>
    <property type="match status" value="1"/>
</dbReference>
<evidence type="ECO:0000259" key="1">
    <source>
        <dbReference type="Pfam" id="PF22217"/>
    </source>
</evidence>
<organism evidence="2 3">
    <name type="scientific">Mytilus coruscus</name>
    <name type="common">Sea mussel</name>
    <dbReference type="NCBI Taxonomy" id="42192"/>
    <lineage>
        <taxon>Eukaryota</taxon>
        <taxon>Metazoa</taxon>
        <taxon>Spiralia</taxon>
        <taxon>Lophotrochozoa</taxon>
        <taxon>Mollusca</taxon>
        <taxon>Bivalvia</taxon>
        <taxon>Autobranchia</taxon>
        <taxon>Pteriomorphia</taxon>
        <taxon>Mytilida</taxon>
        <taxon>Mytiloidea</taxon>
        <taxon>Mytilidae</taxon>
        <taxon>Mytilinae</taxon>
        <taxon>Mytilus</taxon>
    </lineage>
</organism>
<dbReference type="Proteomes" id="UP000507470">
    <property type="component" value="Unassembled WGS sequence"/>
</dbReference>
<proteinExistence type="predicted"/>
<evidence type="ECO:0000313" key="2">
    <source>
        <dbReference type="EMBL" id="CAC5406315.1"/>
    </source>
</evidence>
<keyword evidence="3" id="KW-1185">Reference proteome</keyword>
<name>A0A6J8DE82_MYTCO</name>
<sequence length="300" mass="34126">MDITVDIDINTDSLDLMDDDMPPCGQNARSDSKIVEDTISEAKLYGNKENFEALKEPMDKCLIEAKEQAYQSVLNVLGTRVQELNSAISTVLANNHVSSLYHVKPQKEHEQLTITMIVNEVWKLYYYTSKQPCFIIIPCQTQELNTYHEMNMIVNEVFTIWERTTNILSLDVLRCISKSNGQALISLKNDVDNKLCRTPPELSKEAEKLQMALESVLHFVTKNQENFDVLTFAATDLSYNLSRIYMGKNENFDSSIKIITYIRNDTTPKKKGLSTIAMALTANIAQIWTKNLSMDDAYSP</sequence>
<dbReference type="EMBL" id="CACVKT020007203">
    <property type="protein sequence ID" value="CAC5406315.1"/>
    <property type="molecule type" value="Genomic_DNA"/>
</dbReference>
<dbReference type="OrthoDB" id="10251155at2759"/>
<accession>A0A6J8DE82</accession>